<reference evidence="5" key="1">
    <citation type="journal article" date="2017" name="Genome Biol.">
        <title>Comparative genomics reveals high biological diversity and specific adaptations in the industrially and medically important fungal genus Aspergillus.</title>
        <authorList>
            <person name="de Vries R.P."/>
            <person name="Riley R."/>
            <person name="Wiebenga A."/>
            <person name="Aguilar-Osorio G."/>
            <person name="Amillis S."/>
            <person name="Uchima C.A."/>
            <person name="Anderluh G."/>
            <person name="Asadollahi M."/>
            <person name="Askin M."/>
            <person name="Barry K."/>
            <person name="Battaglia E."/>
            <person name="Bayram O."/>
            <person name="Benocci T."/>
            <person name="Braus-Stromeyer S.A."/>
            <person name="Caldana C."/>
            <person name="Canovas D."/>
            <person name="Cerqueira G.C."/>
            <person name="Chen F."/>
            <person name="Chen W."/>
            <person name="Choi C."/>
            <person name="Clum A."/>
            <person name="Dos Santos R.A."/>
            <person name="Damasio A.R."/>
            <person name="Diallinas G."/>
            <person name="Emri T."/>
            <person name="Fekete E."/>
            <person name="Flipphi M."/>
            <person name="Freyberg S."/>
            <person name="Gallo A."/>
            <person name="Gournas C."/>
            <person name="Habgood R."/>
            <person name="Hainaut M."/>
            <person name="Harispe M.L."/>
            <person name="Henrissat B."/>
            <person name="Hilden K.S."/>
            <person name="Hope R."/>
            <person name="Hossain A."/>
            <person name="Karabika E."/>
            <person name="Karaffa L."/>
            <person name="Karanyi Z."/>
            <person name="Krasevec N."/>
            <person name="Kuo A."/>
            <person name="Kusch H."/>
            <person name="LaButti K."/>
            <person name="Lagendijk E.L."/>
            <person name="Lapidus A."/>
            <person name="Levasseur A."/>
            <person name="Lindquist E."/>
            <person name="Lipzen A."/>
            <person name="Logrieco A.F."/>
            <person name="MacCabe A."/>
            <person name="Maekelae M.R."/>
            <person name="Malavazi I."/>
            <person name="Melin P."/>
            <person name="Meyer V."/>
            <person name="Mielnichuk N."/>
            <person name="Miskei M."/>
            <person name="Molnar A.P."/>
            <person name="Mule G."/>
            <person name="Ngan C.Y."/>
            <person name="Orejas M."/>
            <person name="Orosz E."/>
            <person name="Ouedraogo J.P."/>
            <person name="Overkamp K.M."/>
            <person name="Park H.-S."/>
            <person name="Perrone G."/>
            <person name="Piumi F."/>
            <person name="Punt P.J."/>
            <person name="Ram A.F."/>
            <person name="Ramon A."/>
            <person name="Rauscher S."/>
            <person name="Record E."/>
            <person name="Riano-Pachon D.M."/>
            <person name="Robert V."/>
            <person name="Roehrig J."/>
            <person name="Ruller R."/>
            <person name="Salamov A."/>
            <person name="Salih N.S."/>
            <person name="Samson R.A."/>
            <person name="Sandor E."/>
            <person name="Sanguinetti M."/>
            <person name="Schuetze T."/>
            <person name="Sepcic K."/>
            <person name="Shelest E."/>
            <person name="Sherlock G."/>
            <person name="Sophianopoulou V."/>
            <person name="Squina F.M."/>
            <person name="Sun H."/>
            <person name="Susca A."/>
            <person name="Todd R.B."/>
            <person name="Tsang A."/>
            <person name="Unkles S.E."/>
            <person name="van de Wiele N."/>
            <person name="van Rossen-Uffink D."/>
            <person name="Oliveira J.V."/>
            <person name="Vesth T.C."/>
            <person name="Visser J."/>
            <person name="Yu J.-H."/>
            <person name="Zhou M."/>
            <person name="Andersen M.R."/>
            <person name="Archer D.B."/>
            <person name="Baker S.E."/>
            <person name="Benoit I."/>
            <person name="Brakhage A.A."/>
            <person name="Braus G.H."/>
            <person name="Fischer R."/>
            <person name="Frisvad J.C."/>
            <person name="Goldman G.H."/>
            <person name="Houbraken J."/>
            <person name="Oakley B."/>
            <person name="Pocsi I."/>
            <person name="Scazzocchio C."/>
            <person name="Seiboth B."/>
            <person name="vanKuyk P.A."/>
            <person name="Wortman J."/>
            <person name="Dyer P.S."/>
            <person name="Grigoriev I.V."/>
        </authorList>
    </citation>
    <scope>NUCLEOTIDE SEQUENCE [LARGE SCALE GENOMIC DNA]</scope>
    <source>
        <strain evidence="5">DTO 134E9</strain>
    </source>
</reference>
<dbReference type="Pfam" id="PF00107">
    <property type="entry name" value="ADH_zinc_N"/>
    <property type="match status" value="1"/>
</dbReference>
<dbReference type="GO" id="GO:0016651">
    <property type="term" value="F:oxidoreductase activity, acting on NAD(P)H"/>
    <property type="evidence" value="ECO:0007669"/>
    <property type="project" value="InterPro"/>
</dbReference>
<dbReference type="Proteomes" id="UP000184383">
    <property type="component" value="Unassembled WGS sequence"/>
</dbReference>
<dbReference type="InterPro" id="IPR036291">
    <property type="entry name" value="NAD(P)-bd_dom_sf"/>
</dbReference>
<dbReference type="SUPFAM" id="SSF51735">
    <property type="entry name" value="NAD(P)-binding Rossmann-fold domains"/>
    <property type="match status" value="1"/>
</dbReference>
<proteinExistence type="inferred from homology"/>
<evidence type="ECO:0000259" key="3">
    <source>
        <dbReference type="SMART" id="SM00829"/>
    </source>
</evidence>
<dbReference type="PANTHER" id="PTHR45348:SF2">
    <property type="entry name" value="ZINC-TYPE ALCOHOL DEHYDROGENASE-LIKE PROTEIN C2E1P3.01"/>
    <property type="match status" value="1"/>
</dbReference>
<dbReference type="InterPro" id="IPR047122">
    <property type="entry name" value="Trans-enoyl_RdTase-like"/>
</dbReference>
<dbReference type="InterPro" id="IPR011032">
    <property type="entry name" value="GroES-like_sf"/>
</dbReference>
<evidence type="ECO:0000256" key="1">
    <source>
        <dbReference type="ARBA" id="ARBA00008072"/>
    </source>
</evidence>
<evidence type="ECO:0000313" key="4">
    <source>
        <dbReference type="EMBL" id="OJJ32234.1"/>
    </source>
</evidence>
<evidence type="ECO:0000313" key="5">
    <source>
        <dbReference type="Proteomes" id="UP000184383"/>
    </source>
</evidence>
<accession>A0A1L9RBD5</accession>
<keyword evidence="5" id="KW-1185">Reference proteome</keyword>
<dbReference type="InterPro" id="IPR020843">
    <property type="entry name" value="ER"/>
</dbReference>
<dbReference type="InterPro" id="IPR013149">
    <property type="entry name" value="ADH-like_C"/>
</dbReference>
<feature type="domain" description="Enoyl reductase (ER)" evidence="3">
    <location>
        <begin position="17"/>
        <end position="344"/>
    </location>
</feature>
<protein>
    <recommendedName>
        <fullName evidence="3">Enoyl reductase (ER) domain-containing protein</fullName>
    </recommendedName>
</protein>
<dbReference type="SMART" id="SM00829">
    <property type="entry name" value="PKS_ER"/>
    <property type="match status" value="1"/>
</dbReference>
<dbReference type="CDD" id="cd08249">
    <property type="entry name" value="enoyl_reductase_like"/>
    <property type="match status" value="1"/>
</dbReference>
<sequence length="354" mass="38702">MQTHMKAVVTQGAHKAGLVTDRPIPKLRDDYMLVKVVTVALNPTDWKHIDFLPSEGCIVGCDFAGTVEKVGPNVTKFTKGDRVLGLVHGCNAIEPEDGAFGEYIVAKGDGQIKIPEGMSWEDACTVGVGFTTIGQSLYQNLRLPFPGQPRSANTPGTILIYGGSTATGTLAIQCAKLSGMEIITTCSANNFDTVKALGADVVFDYNKPDAAAEIRKFTNDNLKLCFDTVSMAATAKFCAEALTSKTGGQYHALQEQKCPRRNVKSTVSMAYTSVGEAYLWGPQKMPARPNDFRHHVVWRAIFHDLLHEGKIKTHAVSKQPYGLKGVLNGLEMLRENKVRGQKLVYRVEETPHQF</sequence>
<dbReference type="InterPro" id="IPR013154">
    <property type="entry name" value="ADH-like_N"/>
</dbReference>
<dbReference type="RefSeq" id="XP_040685911.1">
    <property type="nucleotide sequence ID" value="XM_040839182.1"/>
</dbReference>
<gene>
    <name evidence="4" type="ORF">ASPWEDRAFT_71555</name>
</gene>
<dbReference type="OrthoDB" id="48317at2759"/>
<name>A0A1L9RBD5_ASPWE</name>
<keyword evidence="2" id="KW-0560">Oxidoreductase</keyword>
<organism evidence="4 5">
    <name type="scientific">Aspergillus wentii DTO 134E9</name>
    <dbReference type="NCBI Taxonomy" id="1073089"/>
    <lineage>
        <taxon>Eukaryota</taxon>
        <taxon>Fungi</taxon>
        <taxon>Dikarya</taxon>
        <taxon>Ascomycota</taxon>
        <taxon>Pezizomycotina</taxon>
        <taxon>Eurotiomycetes</taxon>
        <taxon>Eurotiomycetidae</taxon>
        <taxon>Eurotiales</taxon>
        <taxon>Aspergillaceae</taxon>
        <taxon>Aspergillus</taxon>
        <taxon>Aspergillus subgen. Cremei</taxon>
    </lineage>
</organism>
<dbReference type="PANTHER" id="PTHR45348">
    <property type="entry name" value="HYPOTHETICAL OXIDOREDUCTASE (EUROFUNG)"/>
    <property type="match status" value="1"/>
</dbReference>
<evidence type="ECO:0000256" key="2">
    <source>
        <dbReference type="ARBA" id="ARBA00023002"/>
    </source>
</evidence>
<dbReference type="Gene3D" id="3.40.50.720">
    <property type="entry name" value="NAD(P)-binding Rossmann-like Domain"/>
    <property type="match status" value="1"/>
</dbReference>
<comment type="similarity">
    <text evidence="1">Belongs to the zinc-containing alcohol dehydrogenase family.</text>
</comment>
<dbReference type="EMBL" id="KV878215">
    <property type="protein sequence ID" value="OJJ32234.1"/>
    <property type="molecule type" value="Genomic_DNA"/>
</dbReference>
<dbReference type="SUPFAM" id="SSF50129">
    <property type="entry name" value="GroES-like"/>
    <property type="match status" value="1"/>
</dbReference>
<dbReference type="Pfam" id="PF08240">
    <property type="entry name" value="ADH_N"/>
    <property type="match status" value="1"/>
</dbReference>
<dbReference type="STRING" id="1073089.A0A1L9RBD5"/>
<dbReference type="VEuPathDB" id="FungiDB:ASPWEDRAFT_71555"/>
<dbReference type="GeneID" id="63755030"/>
<dbReference type="Gene3D" id="3.90.180.10">
    <property type="entry name" value="Medium-chain alcohol dehydrogenases, catalytic domain"/>
    <property type="match status" value="1"/>
</dbReference>
<dbReference type="AlphaFoldDB" id="A0A1L9RBD5"/>